<feature type="transmembrane region" description="Helical" evidence="2">
    <location>
        <begin position="64"/>
        <end position="88"/>
    </location>
</feature>
<keyword evidence="2" id="KW-1133">Transmembrane helix</keyword>
<sequence length="185" mass="20717">MVTSYRTSTMKFRTMSCCTFIVNLEYFGSCLPKLSEIKTTPEPKKDQATVIELPTNKGMMFSDLLLPIILFIILLVVLAILILLCCFFRRKSPKKKTNEYVTKGTPVVFPEEVPREDEELSTVATPMLVKEERPPLQVSTVHENPLYKPPSSTPLMGRASSATPQRSSMVPAAPNQRLPPPYVAP</sequence>
<evidence type="ECO:0000256" key="1">
    <source>
        <dbReference type="SAM" id="MobiDB-lite"/>
    </source>
</evidence>
<dbReference type="GO" id="GO:0043236">
    <property type="term" value="F:laminin binding"/>
    <property type="evidence" value="ECO:0007669"/>
    <property type="project" value="TreeGrafter"/>
</dbReference>
<proteinExistence type="predicted"/>
<keyword evidence="2" id="KW-0472">Membrane</keyword>
<organism evidence="3 4">
    <name type="scientific">Acrobeloides nanus</name>
    <dbReference type="NCBI Taxonomy" id="290746"/>
    <lineage>
        <taxon>Eukaryota</taxon>
        <taxon>Metazoa</taxon>
        <taxon>Ecdysozoa</taxon>
        <taxon>Nematoda</taxon>
        <taxon>Chromadorea</taxon>
        <taxon>Rhabditida</taxon>
        <taxon>Tylenchina</taxon>
        <taxon>Cephalobomorpha</taxon>
        <taxon>Cephaloboidea</taxon>
        <taxon>Cephalobidae</taxon>
        <taxon>Acrobeloides</taxon>
    </lineage>
</organism>
<evidence type="ECO:0000313" key="4">
    <source>
        <dbReference type="WBParaSite" id="ACRNAN_Path_776.g2926.t1"/>
    </source>
</evidence>
<evidence type="ECO:0000256" key="2">
    <source>
        <dbReference type="SAM" id="Phobius"/>
    </source>
</evidence>
<dbReference type="AlphaFoldDB" id="A0A914CB66"/>
<dbReference type="GO" id="GO:0007411">
    <property type="term" value="P:axon guidance"/>
    <property type="evidence" value="ECO:0007669"/>
    <property type="project" value="TreeGrafter"/>
</dbReference>
<accession>A0A914CB66</accession>
<keyword evidence="3" id="KW-1185">Reference proteome</keyword>
<keyword evidence="2" id="KW-0812">Transmembrane</keyword>
<protein>
    <submittedName>
        <fullName evidence="4">Dystroglycan C-terminal domain-containing protein</fullName>
    </submittedName>
</protein>
<dbReference type="GO" id="GO:0002009">
    <property type="term" value="P:morphogenesis of an epithelium"/>
    <property type="evidence" value="ECO:0007669"/>
    <property type="project" value="TreeGrafter"/>
</dbReference>
<dbReference type="PANTHER" id="PTHR21559:SF21">
    <property type="entry name" value="DYSTROGLYCAN 1"/>
    <property type="match status" value="1"/>
</dbReference>
<feature type="region of interest" description="Disordered" evidence="1">
    <location>
        <begin position="119"/>
        <end position="185"/>
    </location>
</feature>
<evidence type="ECO:0000313" key="3">
    <source>
        <dbReference type="Proteomes" id="UP000887540"/>
    </source>
</evidence>
<dbReference type="GO" id="GO:0042383">
    <property type="term" value="C:sarcolemma"/>
    <property type="evidence" value="ECO:0007669"/>
    <property type="project" value="TreeGrafter"/>
</dbReference>
<dbReference type="GO" id="GO:0021675">
    <property type="term" value="P:nerve development"/>
    <property type="evidence" value="ECO:0007669"/>
    <property type="project" value="TreeGrafter"/>
</dbReference>
<reference evidence="4" key="1">
    <citation type="submission" date="2022-11" db="UniProtKB">
        <authorList>
            <consortium name="WormBaseParasite"/>
        </authorList>
    </citation>
    <scope>IDENTIFICATION</scope>
</reference>
<dbReference type="WBParaSite" id="ACRNAN_Path_776.g2926.t1">
    <property type="protein sequence ID" value="ACRNAN_Path_776.g2926.t1"/>
    <property type="gene ID" value="ACRNAN_Path_776.g2926"/>
</dbReference>
<dbReference type="GO" id="GO:0016011">
    <property type="term" value="C:dystroglycan complex"/>
    <property type="evidence" value="ECO:0007669"/>
    <property type="project" value="TreeGrafter"/>
</dbReference>
<dbReference type="PANTHER" id="PTHR21559">
    <property type="entry name" value="DYSTROGLYCAN-RELATED"/>
    <property type="match status" value="1"/>
</dbReference>
<name>A0A914CB66_9BILA</name>
<dbReference type="Proteomes" id="UP000887540">
    <property type="component" value="Unplaced"/>
</dbReference>